<proteinExistence type="predicted"/>
<keyword evidence="4" id="KW-1185">Reference proteome</keyword>
<feature type="transmembrane region" description="Helical" evidence="1">
    <location>
        <begin position="6"/>
        <end position="26"/>
    </location>
</feature>
<dbReference type="Proteomes" id="UP000289629">
    <property type="component" value="Chromosome"/>
</dbReference>
<evidence type="ECO:0000313" key="5">
    <source>
        <dbReference type="Proteomes" id="UP000289629"/>
    </source>
</evidence>
<sequence length="214" mass="25314">MIDTNLIVVIALLITFLVGFFSYSFISNKFKLRKLKEEKEELKQLTNKTLAIFLARIIIIIEKNNDLVDNFVVGNKLKMSDVNNVAKTHLQSLQKDPIVAQILKSGYETERIFFDNLALLANSKSNLWKKRNAVEIKYFSDFAIYLKDFDKTILVFFNEEKNQFLKYYHSLIIDLKKGNLKNEEIIKLCDNYLETHRVPLNIKKLPFWKKWKKR</sequence>
<dbReference type="NCBIfam" id="NF045939">
    <property type="entry name" value="MHJ_0274_fam"/>
    <property type="match status" value="1"/>
</dbReference>
<dbReference type="EMBL" id="LR214971">
    <property type="protein sequence ID" value="VEU61474.1"/>
    <property type="molecule type" value="Genomic_DNA"/>
</dbReference>
<reference evidence="2 4" key="1">
    <citation type="submission" date="2017-10" db="EMBL/GenBank/DDBJ databases">
        <title>Genome-wide analysis of the first isolated strain mycoplasma dispar GS01.</title>
        <authorList>
            <person name="Hao H."/>
            <person name="Chen S."/>
            <person name="Zhao P."/>
            <person name="Chu Y."/>
            <person name="Liu Y."/>
        </authorList>
    </citation>
    <scope>NUCLEOTIDE SEQUENCE [LARGE SCALE GENOMIC DNA]</scope>
    <source>
        <strain evidence="2 4">GS01</strain>
    </source>
</reference>
<evidence type="ECO:0000313" key="4">
    <source>
        <dbReference type="Proteomes" id="UP000224629"/>
    </source>
</evidence>
<dbReference type="KEGG" id="mds:MDIS_01335"/>
<dbReference type="Proteomes" id="UP000224629">
    <property type="component" value="Chromosome"/>
</dbReference>
<gene>
    <name evidence="2" type="ORF">CSW10_01260</name>
    <name evidence="3" type="ORF">NCTC10125_00259</name>
</gene>
<keyword evidence="1" id="KW-0812">Transmembrane</keyword>
<keyword evidence="1" id="KW-1133">Transmembrane helix</keyword>
<evidence type="ECO:0000256" key="1">
    <source>
        <dbReference type="SAM" id="Phobius"/>
    </source>
</evidence>
<evidence type="ECO:0000313" key="3">
    <source>
        <dbReference type="EMBL" id="VEU61474.1"/>
    </source>
</evidence>
<accession>A0AAJ5NMC6</accession>
<keyword evidence="1" id="KW-0472">Membrane</keyword>
<reference evidence="3 5" key="2">
    <citation type="submission" date="2019-01" db="EMBL/GenBank/DDBJ databases">
        <authorList>
            <consortium name="Pathogen Informatics"/>
        </authorList>
    </citation>
    <scope>NUCLEOTIDE SEQUENCE [LARGE SCALE GENOMIC DNA]</scope>
    <source>
        <strain evidence="3 5">NCTC10125</strain>
    </source>
</reference>
<dbReference type="RefSeq" id="WP_044635300.1">
    <property type="nucleotide sequence ID" value="NZ_CP007229.1"/>
</dbReference>
<name>A0AAJ5NMC6_9BACT</name>
<dbReference type="AlphaFoldDB" id="A0AAJ5NMC6"/>
<evidence type="ECO:0000313" key="2">
    <source>
        <dbReference type="EMBL" id="ATP59577.1"/>
    </source>
</evidence>
<organism evidence="3 5">
    <name type="scientific">Mesomycoplasma dispar</name>
    <dbReference type="NCBI Taxonomy" id="86660"/>
    <lineage>
        <taxon>Bacteria</taxon>
        <taxon>Bacillati</taxon>
        <taxon>Mycoplasmatota</taxon>
        <taxon>Mycoplasmoidales</taxon>
        <taxon>Metamycoplasmataceae</taxon>
        <taxon>Mesomycoplasma</taxon>
    </lineage>
</organism>
<protein>
    <submittedName>
        <fullName evidence="3">Uncharacterized protein</fullName>
    </submittedName>
</protein>
<dbReference type="EMBL" id="CP024161">
    <property type="protein sequence ID" value="ATP59577.1"/>
    <property type="molecule type" value="Genomic_DNA"/>
</dbReference>